<evidence type="ECO:0000313" key="2">
    <source>
        <dbReference type="Proteomes" id="UP000246050"/>
    </source>
</evidence>
<proteinExistence type="predicted"/>
<dbReference type="InterPro" id="IPR018727">
    <property type="entry name" value="DUF2267"/>
</dbReference>
<organism evidence="1 2">
    <name type="scientific">Micromonospora sicca</name>
    <dbReference type="NCBI Taxonomy" id="2202420"/>
    <lineage>
        <taxon>Bacteria</taxon>
        <taxon>Bacillati</taxon>
        <taxon>Actinomycetota</taxon>
        <taxon>Actinomycetes</taxon>
        <taxon>Micromonosporales</taxon>
        <taxon>Micromonosporaceae</taxon>
        <taxon>Micromonospora</taxon>
    </lineage>
</organism>
<comment type="caution">
    <text evidence="1">The sequence shown here is derived from an EMBL/GenBank/DDBJ whole genome shotgun (WGS) entry which is preliminary data.</text>
</comment>
<dbReference type="EMBL" id="QGKS01000289">
    <property type="protein sequence ID" value="PWR12474.1"/>
    <property type="molecule type" value="Genomic_DNA"/>
</dbReference>
<gene>
    <name evidence="1" type="ORF">DKT69_23825</name>
</gene>
<accession>A0A317DDJ7</accession>
<dbReference type="Gene3D" id="1.10.490.110">
    <property type="entry name" value="Uncharacterized conserved protein DUF2267"/>
    <property type="match status" value="1"/>
</dbReference>
<sequence>MRGAGRRWPRWRGGFEVNYAEFVEAVARRAGVPSEKAEAVSRATLETLTDRVTAGQASNIAGQLPRELRQHLHKTTTAIGSQNAEPFELDQFVERVARRAGVDVAMADAGMRAVLSTIGEAVSKDELEDLVSQLPKEFWKIIQAGAGVEVRPRGA</sequence>
<dbReference type="Proteomes" id="UP000246050">
    <property type="component" value="Unassembled WGS sequence"/>
</dbReference>
<evidence type="ECO:0000313" key="1">
    <source>
        <dbReference type="EMBL" id="PWR12474.1"/>
    </source>
</evidence>
<dbReference type="AlphaFoldDB" id="A0A317DDJ7"/>
<dbReference type="Pfam" id="PF10025">
    <property type="entry name" value="DUF2267"/>
    <property type="match status" value="1"/>
</dbReference>
<name>A0A317DDJ7_9ACTN</name>
<reference evidence="1 2" key="1">
    <citation type="submission" date="2018-05" db="EMBL/GenBank/DDBJ databases">
        <title>Micromonosporas from Atacama Desert.</title>
        <authorList>
            <person name="Carro L."/>
            <person name="Golinska P."/>
            <person name="Klenk H.-P."/>
            <person name="Goodfellow M."/>
        </authorList>
    </citation>
    <scope>NUCLEOTIDE SEQUENCE [LARGE SCALE GENOMIC DNA]</scope>
    <source>
        <strain evidence="1 2">4G51</strain>
    </source>
</reference>
<dbReference type="InterPro" id="IPR038282">
    <property type="entry name" value="DUF2267_sf"/>
</dbReference>
<protein>
    <submittedName>
        <fullName evidence="1">DUF2267 domain-containing protein</fullName>
    </submittedName>
</protein>